<dbReference type="OrthoDB" id="1738617at2759"/>
<proteinExistence type="predicted"/>
<protein>
    <submittedName>
        <fullName evidence="1">Phytoene synthase</fullName>
    </submittedName>
</protein>
<organism evidence="1 2">
    <name type="scientific">Olea europaea subsp. europaea</name>
    <dbReference type="NCBI Taxonomy" id="158383"/>
    <lineage>
        <taxon>Eukaryota</taxon>
        <taxon>Viridiplantae</taxon>
        <taxon>Streptophyta</taxon>
        <taxon>Embryophyta</taxon>
        <taxon>Tracheophyta</taxon>
        <taxon>Spermatophyta</taxon>
        <taxon>Magnoliopsida</taxon>
        <taxon>eudicotyledons</taxon>
        <taxon>Gunneridae</taxon>
        <taxon>Pentapetalae</taxon>
        <taxon>asterids</taxon>
        <taxon>lamiids</taxon>
        <taxon>Lamiales</taxon>
        <taxon>Oleaceae</taxon>
        <taxon>Oleeae</taxon>
        <taxon>Olea</taxon>
    </lineage>
</organism>
<evidence type="ECO:0000313" key="2">
    <source>
        <dbReference type="Proteomes" id="UP000594638"/>
    </source>
</evidence>
<sequence length="90" mass="9887">MSVALYWVVYPTSKVVSGTGFIESIRGIQGIPGWASRIQGMEEDFLSYQAALVKRQLRSNDNLEVKLDIVLPGSCSLLSEAYDRCGEVCA</sequence>
<reference evidence="1 2" key="1">
    <citation type="submission" date="2019-12" db="EMBL/GenBank/DDBJ databases">
        <authorList>
            <person name="Alioto T."/>
            <person name="Alioto T."/>
            <person name="Gomez Garrido J."/>
        </authorList>
    </citation>
    <scope>NUCLEOTIDE SEQUENCE [LARGE SCALE GENOMIC DNA]</scope>
</reference>
<name>A0A8S0U3B8_OLEEU</name>
<dbReference type="Gramene" id="OE9A046231T1">
    <property type="protein sequence ID" value="OE9A046231C1"/>
    <property type="gene ID" value="OE9A046231"/>
</dbReference>
<accession>A0A8S0U3B8</accession>
<gene>
    <name evidence="1" type="ORF">OLEA9_A046231</name>
</gene>
<dbReference type="Proteomes" id="UP000594638">
    <property type="component" value="Unassembled WGS sequence"/>
</dbReference>
<dbReference type="EMBL" id="CACTIH010007380">
    <property type="protein sequence ID" value="CAA3011800.1"/>
    <property type="molecule type" value="Genomic_DNA"/>
</dbReference>
<comment type="caution">
    <text evidence="1">The sequence shown here is derived from an EMBL/GenBank/DDBJ whole genome shotgun (WGS) entry which is preliminary data.</text>
</comment>
<dbReference type="AlphaFoldDB" id="A0A8S0U3B8"/>
<evidence type="ECO:0000313" key="1">
    <source>
        <dbReference type="EMBL" id="CAA3011800.1"/>
    </source>
</evidence>
<keyword evidence="2" id="KW-1185">Reference proteome</keyword>